<geneLocation type="plasmid" evidence="1 2">
    <name>pCRI9333.02</name>
</geneLocation>
<dbReference type="Proteomes" id="UP000010472">
    <property type="component" value="Plasmid pCRI9333.02"/>
</dbReference>
<dbReference type="RefSeq" id="WP_015179972.1">
    <property type="nucleotide sequence ID" value="NC_019734.1"/>
</dbReference>
<protein>
    <submittedName>
        <fullName evidence="1">Uncharacterized protein</fullName>
    </submittedName>
</protein>
<proteinExistence type="predicted"/>
<dbReference type="AlphaFoldDB" id="K9W5U2"/>
<organism evidence="1 2">
    <name type="scientific">Crinalium epipsammum PCC 9333</name>
    <dbReference type="NCBI Taxonomy" id="1173022"/>
    <lineage>
        <taxon>Bacteria</taxon>
        <taxon>Bacillati</taxon>
        <taxon>Cyanobacteriota</taxon>
        <taxon>Cyanophyceae</taxon>
        <taxon>Gomontiellales</taxon>
        <taxon>Gomontiellaceae</taxon>
        <taxon>Crinalium</taxon>
    </lineage>
</organism>
<gene>
    <name evidence="1" type="ORF">Cri9333_4767</name>
</gene>
<keyword evidence="1" id="KW-0614">Plasmid</keyword>
<evidence type="ECO:0000313" key="2">
    <source>
        <dbReference type="Proteomes" id="UP000010472"/>
    </source>
</evidence>
<dbReference type="HOGENOM" id="CLU_2681491_0_0_3"/>
<evidence type="ECO:0000313" key="1">
    <source>
        <dbReference type="EMBL" id="AFZ15541.1"/>
    </source>
</evidence>
<accession>K9W5U2</accession>
<reference evidence="1 2" key="1">
    <citation type="submission" date="2012-06" db="EMBL/GenBank/DDBJ databases">
        <title>Finished plasmid 2 of genome of Crinalium epipsammum PCC 9333.</title>
        <authorList>
            <consortium name="US DOE Joint Genome Institute"/>
            <person name="Gugger M."/>
            <person name="Coursin T."/>
            <person name="Rippka R."/>
            <person name="Tandeau De Marsac N."/>
            <person name="Huntemann M."/>
            <person name="Wei C.-L."/>
            <person name="Han J."/>
            <person name="Detter J.C."/>
            <person name="Han C."/>
            <person name="Tapia R."/>
            <person name="Davenport K."/>
            <person name="Daligault H."/>
            <person name="Erkkila T."/>
            <person name="Gu W."/>
            <person name="Munk A.C.C."/>
            <person name="Teshima H."/>
            <person name="Xu Y."/>
            <person name="Chain P."/>
            <person name="Chen A."/>
            <person name="Krypides N."/>
            <person name="Mavromatis K."/>
            <person name="Markowitz V."/>
            <person name="Szeto E."/>
            <person name="Ivanova N."/>
            <person name="Mikhailova N."/>
            <person name="Ovchinnikova G."/>
            <person name="Pagani I."/>
            <person name="Pati A."/>
            <person name="Goodwin L."/>
            <person name="Peters L."/>
            <person name="Pitluck S."/>
            <person name="Woyke T."/>
            <person name="Kerfeld C."/>
        </authorList>
    </citation>
    <scope>NUCLEOTIDE SEQUENCE [LARGE SCALE GENOMIC DNA]</scope>
    <source>
        <strain evidence="1 2">PCC 9333</strain>
        <plasmid evidence="2">Plasmid pCRI9333.02</plasmid>
    </source>
</reference>
<dbReference type="EMBL" id="CP003622">
    <property type="protein sequence ID" value="AFZ15541.1"/>
    <property type="molecule type" value="Genomic_DNA"/>
</dbReference>
<keyword evidence="2" id="KW-1185">Reference proteome</keyword>
<dbReference type="KEGG" id="cep:Cri9333_4767"/>
<sequence length="74" mass="8147">MQDSSNNNSDNATSVLFPLFLCSIGINVLQHSWNSNQLAVLQQADNLQQQKIAQLQTDKDVCAGKLAGFIEGRR</sequence>
<name>K9W5U2_9CYAN</name>